<gene>
    <name evidence="1" type="ORF">NDU88_005677</name>
</gene>
<sequence>MKIDTIAIDLGLLRVDHRRLPDAFSSTERALDDIALYLHQMQDPHGQNGSAFCHTIGEAIQTYFAENTATTVAQATEWEAFKSVIRGKCIGEVVGVRHTLEKDIESKEGALWALDCEIPSNPALGPPLLEAKEGVAASTEKLCCFDHRAYMTWANAERNKAGTLLVWLVNPTHKGSLILEIVAAGEE</sequence>
<dbReference type="EMBL" id="JANPWB010000012">
    <property type="protein sequence ID" value="KAJ1117477.1"/>
    <property type="molecule type" value="Genomic_DNA"/>
</dbReference>
<dbReference type="AlphaFoldDB" id="A0AAV7NN76"/>
<dbReference type="Proteomes" id="UP001066276">
    <property type="component" value="Chromosome 8"/>
</dbReference>
<accession>A0AAV7NN76</accession>
<name>A0AAV7NN76_PLEWA</name>
<reference evidence="1" key="1">
    <citation type="journal article" date="2022" name="bioRxiv">
        <title>Sequencing and chromosome-scale assembly of the giantPleurodeles waltlgenome.</title>
        <authorList>
            <person name="Brown T."/>
            <person name="Elewa A."/>
            <person name="Iarovenko S."/>
            <person name="Subramanian E."/>
            <person name="Araus A.J."/>
            <person name="Petzold A."/>
            <person name="Susuki M."/>
            <person name="Suzuki K.-i.T."/>
            <person name="Hayashi T."/>
            <person name="Toyoda A."/>
            <person name="Oliveira C."/>
            <person name="Osipova E."/>
            <person name="Leigh N.D."/>
            <person name="Simon A."/>
            <person name="Yun M.H."/>
        </authorList>
    </citation>
    <scope>NUCLEOTIDE SEQUENCE</scope>
    <source>
        <strain evidence="1">20211129_DDA</strain>
        <tissue evidence="1">Liver</tissue>
    </source>
</reference>
<evidence type="ECO:0000313" key="2">
    <source>
        <dbReference type="Proteomes" id="UP001066276"/>
    </source>
</evidence>
<evidence type="ECO:0000313" key="1">
    <source>
        <dbReference type="EMBL" id="KAJ1117477.1"/>
    </source>
</evidence>
<protein>
    <submittedName>
        <fullName evidence="1">Uncharacterized protein</fullName>
    </submittedName>
</protein>
<proteinExistence type="predicted"/>
<comment type="caution">
    <text evidence="1">The sequence shown here is derived from an EMBL/GenBank/DDBJ whole genome shotgun (WGS) entry which is preliminary data.</text>
</comment>
<keyword evidence="2" id="KW-1185">Reference proteome</keyword>
<organism evidence="1 2">
    <name type="scientific">Pleurodeles waltl</name>
    <name type="common">Iberian ribbed newt</name>
    <dbReference type="NCBI Taxonomy" id="8319"/>
    <lineage>
        <taxon>Eukaryota</taxon>
        <taxon>Metazoa</taxon>
        <taxon>Chordata</taxon>
        <taxon>Craniata</taxon>
        <taxon>Vertebrata</taxon>
        <taxon>Euteleostomi</taxon>
        <taxon>Amphibia</taxon>
        <taxon>Batrachia</taxon>
        <taxon>Caudata</taxon>
        <taxon>Salamandroidea</taxon>
        <taxon>Salamandridae</taxon>
        <taxon>Pleurodelinae</taxon>
        <taxon>Pleurodeles</taxon>
    </lineage>
</organism>